<evidence type="ECO:0000313" key="2">
    <source>
        <dbReference type="Proteomes" id="UP000183174"/>
    </source>
</evidence>
<protein>
    <submittedName>
        <fullName evidence="1">Uncharacterized protein</fullName>
    </submittedName>
</protein>
<sequence length="171" mass="18680">MSTTDDAAVVVFTSETRQEILGHAGSRGWVLSPKSVEHCPYLVCCRRQIWGNKAEGIAPRTAFLVGRISSLTPLDETKNSRGQARFHIGISDFADIAVAEVWRKELRNPVAYAGLKQLGIQLKRLKFQPVPDPRPTVSDETRGGLTIAEAKKGLAAAFGVRPEDVEITIKG</sequence>
<dbReference type="RefSeq" id="WP_141697674.1">
    <property type="nucleotide sequence ID" value="NZ_FMAE01000007.1"/>
</dbReference>
<organism evidence="1 2">
    <name type="scientific">Bradyrhizobium yuanmingense</name>
    <dbReference type="NCBI Taxonomy" id="108015"/>
    <lineage>
        <taxon>Bacteria</taxon>
        <taxon>Pseudomonadati</taxon>
        <taxon>Pseudomonadota</taxon>
        <taxon>Alphaproteobacteria</taxon>
        <taxon>Hyphomicrobiales</taxon>
        <taxon>Nitrobacteraceae</taxon>
        <taxon>Bradyrhizobium</taxon>
    </lineage>
</organism>
<name>A0A1C3WTJ6_9BRAD</name>
<gene>
    <name evidence="1" type="ORF">GA0061099_1007249</name>
</gene>
<dbReference type="EMBL" id="FMAE01000007">
    <property type="protein sequence ID" value="SCB43319.1"/>
    <property type="molecule type" value="Genomic_DNA"/>
</dbReference>
<accession>A0A1C3WTJ6</accession>
<dbReference type="AlphaFoldDB" id="A0A1C3WTJ6"/>
<reference evidence="1 2" key="1">
    <citation type="submission" date="2016-08" db="EMBL/GenBank/DDBJ databases">
        <authorList>
            <person name="Seilhamer J.J."/>
        </authorList>
    </citation>
    <scope>NUCLEOTIDE SEQUENCE [LARGE SCALE GENOMIC DNA]</scope>
    <source>
        <strain evidence="1 2">CCBAU 10071</strain>
    </source>
</reference>
<evidence type="ECO:0000313" key="1">
    <source>
        <dbReference type="EMBL" id="SCB43319.1"/>
    </source>
</evidence>
<proteinExistence type="predicted"/>
<dbReference type="Proteomes" id="UP000183174">
    <property type="component" value="Unassembled WGS sequence"/>
</dbReference>